<dbReference type="PANTHER" id="PTHR46558">
    <property type="entry name" value="TRACRIPTIONAL REGULATORY PROTEIN-RELATED-RELATED"/>
    <property type="match status" value="1"/>
</dbReference>
<evidence type="ECO:0000259" key="2">
    <source>
        <dbReference type="PROSITE" id="PS50943"/>
    </source>
</evidence>
<evidence type="ECO:0000256" key="1">
    <source>
        <dbReference type="ARBA" id="ARBA00023125"/>
    </source>
</evidence>
<dbReference type="AlphaFoldDB" id="I9DA25"/>
<dbReference type="Pfam" id="PF01381">
    <property type="entry name" value="HTH_3"/>
    <property type="match status" value="1"/>
</dbReference>
<dbReference type="Gene3D" id="1.10.260.40">
    <property type="entry name" value="lambda repressor-like DNA-binding domains"/>
    <property type="match status" value="1"/>
</dbReference>
<reference evidence="4" key="2">
    <citation type="submission" date="2015-02" db="EMBL/GenBank/DDBJ databases">
        <title>Complete Genome Sequence of Pelosinus fermentans JBW45.</title>
        <authorList>
            <person name="De Leon K.B."/>
            <person name="Utturkar S.M."/>
            <person name="Camilleri L.B."/>
            <person name="Arkin A.P."/>
            <person name="Fields M.W."/>
            <person name="Brown S.D."/>
            <person name="Wall J.D."/>
        </authorList>
    </citation>
    <scope>NUCLEOTIDE SEQUENCE [LARGE SCALE GENOMIC DNA]</scope>
    <source>
        <strain evidence="4">JBW45</strain>
    </source>
</reference>
<keyword evidence="1" id="KW-0238">DNA-binding</keyword>
<evidence type="ECO:0000313" key="4">
    <source>
        <dbReference type="Proteomes" id="UP000005361"/>
    </source>
</evidence>
<protein>
    <submittedName>
        <fullName evidence="3">Transcriptional regulator, XRE family</fullName>
    </submittedName>
</protein>
<dbReference type="HOGENOM" id="CLU_066192_4_2_9"/>
<dbReference type="SMART" id="SM00530">
    <property type="entry name" value="HTH_XRE"/>
    <property type="match status" value="1"/>
</dbReference>
<dbReference type="RefSeq" id="WP_007961394.1">
    <property type="nucleotide sequence ID" value="NZ_CP010978.1"/>
</dbReference>
<reference evidence="3 4" key="1">
    <citation type="journal article" date="2015" name="Genome Announc.">
        <title>Complete Genome Sequence of Pelosinus fermentans JBW45, a Member of a Remarkably Competitive Group of Negativicutes in the Firmicutes Phylum.</title>
        <authorList>
            <person name="De Leon K.B."/>
            <person name="Utturkar S.M."/>
            <person name="Camilleri L.B."/>
            <person name="Elias D.A."/>
            <person name="Arkin A.P."/>
            <person name="Fields M.W."/>
            <person name="Brown S.D."/>
            <person name="Wall J.D."/>
        </authorList>
    </citation>
    <scope>NUCLEOTIDE SEQUENCE [LARGE SCALE GENOMIC DNA]</scope>
    <source>
        <strain evidence="3 4">JBW45</strain>
    </source>
</reference>
<dbReference type="InterPro" id="IPR001387">
    <property type="entry name" value="Cro/C1-type_HTH"/>
</dbReference>
<dbReference type="PANTHER" id="PTHR46558:SF11">
    <property type="entry name" value="HTH-TYPE TRANSCRIPTIONAL REGULATOR XRE"/>
    <property type="match status" value="1"/>
</dbReference>
<dbReference type="STRING" id="1192197.JBW_00333"/>
<name>I9DA25_9FIRM</name>
<dbReference type="Proteomes" id="UP000005361">
    <property type="component" value="Chromosome"/>
</dbReference>
<dbReference type="InterPro" id="IPR010982">
    <property type="entry name" value="Lambda_DNA-bd_dom_sf"/>
</dbReference>
<dbReference type="EMBL" id="CP010978">
    <property type="protein sequence ID" value="AJQ25685.1"/>
    <property type="molecule type" value="Genomic_DNA"/>
</dbReference>
<dbReference type="GO" id="GO:0003677">
    <property type="term" value="F:DNA binding"/>
    <property type="evidence" value="ECO:0007669"/>
    <property type="project" value="UniProtKB-KW"/>
</dbReference>
<dbReference type="KEGG" id="pft:JBW_00333"/>
<accession>I9DA25</accession>
<dbReference type="OrthoDB" id="1666303at2"/>
<dbReference type="SUPFAM" id="SSF47413">
    <property type="entry name" value="lambda repressor-like DNA-binding domains"/>
    <property type="match status" value="1"/>
</dbReference>
<dbReference type="PROSITE" id="PS50943">
    <property type="entry name" value="HTH_CROC1"/>
    <property type="match status" value="1"/>
</dbReference>
<feature type="domain" description="HTH cro/C1-type" evidence="2">
    <location>
        <begin position="8"/>
        <end position="62"/>
    </location>
</feature>
<dbReference type="CDD" id="cd00093">
    <property type="entry name" value="HTH_XRE"/>
    <property type="match status" value="1"/>
</dbReference>
<gene>
    <name evidence="3" type="ORF">JBW_00333</name>
</gene>
<organism evidence="3 4">
    <name type="scientific">Pelosinus fermentans JBW45</name>
    <dbReference type="NCBI Taxonomy" id="1192197"/>
    <lineage>
        <taxon>Bacteria</taxon>
        <taxon>Bacillati</taxon>
        <taxon>Bacillota</taxon>
        <taxon>Negativicutes</taxon>
        <taxon>Selenomonadales</taxon>
        <taxon>Sporomusaceae</taxon>
        <taxon>Pelosinus</taxon>
    </lineage>
</organism>
<proteinExistence type="predicted"/>
<evidence type="ECO:0000313" key="3">
    <source>
        <dbReference type="EMBL" id="AJQ25685.1"/>
    </source>
</evidence>
<sequence length="113" mass="12993">MKQFGQNLQKLRTNNNMTQEDLGKLLNVSQSTIAYYESGKKQPSLETVVVIADYFRVSIDYLLDRIGSFINPALQTTGLSQENLDLLGRLNNLTDTDRKEIESYIQFKERSKK</sequence>